<keyword evidence="1" id="KW-1133">Transmembrane helix</keyword>
<name>A0A916RWN1_9BACI</name>
<dbReference type="PANTHER" id="PTHR37304:SF1">
    <property type="entry name" value="MEMBRANE PROTEIN"/>
    <property type="match status" value="1"/>
</dbReference>
<reference evidence="2" key="1">
    <citation type="journal article" date="2014" name="Int. J. Syst. Evol. Microbiol.">
        <title>Complete genome sequence of Corynebacterium casei LMG S-19264T (=DSM 44701T), isolated from a smear-ripened cheese.</title>
        <authorList>
            <consortium name="US DOE Joint Genome Institute (JGI-PGF)"/>
            <person name="Walter F."/>
            <person name="Albersmeier A."/>
            <person name="Kalinowski J."/>
            <person name="Ruckert C."/>
        </authorList>
    </citation>
    <scope>NUCLEOTIDE SEQUENCE</scope>
    <source>
        <strain evidence="2">CGMCC 1.12408</strain>
    </source>
</reference>
<feature type="transmembrane region" description="Helical" evidence="1">
    <location>
        <begin position="7"/>
        <end position="24"/>
    </location>
</feature>
<dbReference type="InterPro" id="IPR007211">
    <property type="entry name" value="DUF378"/>
</dbReference>
<dbReference type="Pfam" id="PF04070">
    <property type="entry name" value="DUF378"/>
    <property type="match status" value="1"/>
</dbReference>
<feature type="transmembrane region" description="Helical" evidence="1">
    <location>
        <begin position="44"/>
        <end position="61"/>
    </location>
</feature>
<dbReference type="Proteomes" id="UP000613512">
    <property type="component" value="Unassembled WGS sequence"/>
</dbReference>
<accession>A0A916RWN1</accession>
<dbReference type="RefSeq" id="WP_188384278.1">
    <property type="nucleotide sequence ID" value="NZ_BMEY01000007.1"/>
</dbReference>
<proteinExistence type="predicted"/>
<dbReference type="PANTHER" id="PTHR37304">
    <property type="entry name" value="MEMBRANE PROTEIN-RELATED"/>
    <property type="match status" value="1"/>
</dbReference>
<evidence type="ECO:0000313" key="2">
    <source>
        <dbReference type="EMBL" id="GGA74003.1"/>
    </source>
</evidence>
<sequence length="98" mass="10924">MDTLKRIALTLVIIGAINWGLIGLFDFDLVATLLGGQDSVLSRIVYSLVGLAGLISIRYLFEPDREVNNRTATGRLNYGTEFGEEEDFSSIRKDDRDI</sequence>
<protein>
    <recommendedName>
        <fullName evidence="4">DUF378 domain-containing protein</fullName>
    </recommendedName>
</protein>
<keyword evidence="1" id="KW-0812">Transmembrane</keyword>
<dbReference type="AlphaFoldDB" id="A0A916RWN1"/>
<dbReference type="EMBL" id="BMEY01000007">
    <property type="protein sequence ID" value="GGA74003.1"/>
    <property type="molecule type" value="Genomic_DNA"/>
</dbReference>
<evidence type="ECO:0000313" key="3">
    <source>
        <dbReference type="Proteomes" id="UP000613512"/>
    </source>
</evidence>
<organism evidence="2 3">
    <name type="scientific">Ornithinibacillus halotolerans</name>
    <dbReference type="NCBI Taxonomy" id="1274357"/>
    <lineage>
        <taxon>Bacteria</taxon>
        <taxon>Bacillati</taxon>
        <taxon>Bacillota</taxon>
        <taxon>Bacilli</taxon>
        <taxon>Bacillales</taxon>
        <taxon>Bacillaceae</taxon>
        <taxon>Ornithinibacillus</taxon>
    </lineage>
</organism>
<reference evidence="2" key="2">
    <citation type="submission" date="2020-09" db="EMBL/GenBank/DDBJ databases">
        <authorList>
            <person name="Sun Q."/>
            <person name="Zhou Y."/>
        </authorList>
    </citation>
    <scope>NUCLEOTIDE SEQUENCE</scope>
    <source>
        <strain evidence="2">CGMCC 1.12408</strain>
    </source>
</reference>
<evidence type="ECO:0008006" key="4">
    <source>
        <dbReference type="Google" id="ProtNLM"/>
    </source>
</evidence>
<comment type="caution">
    <text evidence="2">The sequence shown here is derived from an EMBL/GenBank/DDBJ whole genome shotgun (WGS) entry which is preliminary data.</text>
</comment>
<keyword evidence="1" id="KW-0472">Membrane</keyword>
<gene>
    <name evidence="2" type="ORF">GCM10008025_17180</name>
</gene>
<keyword evidence="3" id="KW-1185">Reference proteome</keyword>
<evidence type="ECO:0000256" key="1">
    <source>
        <dbReference type="SAM" id="Phobius"/>
    </source>
</evidence>